<evidence type="ECO:0000256" key="2">
    <source>
        <dbReference type="ARBA" id="ARBA00023043"/>
    </source>
</evidence>
<comment type="caution">
    <text evidence="3">The sequence shown here is derived from an EMBL/GenBank/DDBJ whole genome shotgun (WGS) entry which is preliminary data.</text>
</comment>
<keyword evidence="1" id="KW-0677">Repeat</keyword>
<accession>A0A2N7VY82</accession>
<dbReference type="Gene3D" id="1.25.40.20">
    <property type="entry name" value="Ankyrin repeat-containing domain"/>
    <property type="match status" value="1"/>
</dbReference>
<dbReference type="PANTHER" id="PTHR24198">
    <property type="entry name" value="ANKYRIN REPEAT AND PROTEIN KINASE DOMAIN-CONTAINING PROTEIN"/>
    <property type="match status" value="1"/>
</dbReference>
<proteinExistence type="predicted"/>
<dbReference type="SUPFAM" id="SSF48403">
    <property type="entry name" value="Ankyrin repeat"/>
    <property type="match status" value="1"/>
</dbReference>
<dbReference type="InterPro" id="IPR002110">
    <property type="entry name" value="Ankyrin_rpt"/>
</dbReference>
<reference evidence="3 4" key="1">
    <citation type="submission" date="2018-01" db="EMBL/GenBank/DDBJ databases">
        <title>Whole genome analyses suggest that Burkholderia sensu lato contains two further novel genera in the rhizoxinica-symbiotica group Mycetohabitans gen. nov., and Trinickia gen. nov.: implications for the evolution of diazotrophy and nodulation in the Burkholderiaceae.</title>
        <authorList>
            <person name="Estrada-de los Santos P."/>
            <person name="Palmer M."/>
            <person name="Chavez-Ramirez B."/>
            <person name="Beukes C."/>
            <person name="Steenkamp E.T."/>
            <person name="Hirsch A.M."/>
            <person name="Manyaka P."/>
            <person name="Maluk M."/>
            <person name="Lafos M."/>
            <person name="Crook M."/>
            <person name="Gross E."/>
            <person name="Simon M.F."/>
            <person name="Bueno dos Reis Junior F."/>
            <person name="Poole P.S."/>
            <person name="Venter S.N."/>
            <person name="James E.K."/>
        </authorList>
    </citation>
    <scope>NUCLEOTIDE SEQUENCE [LARGE SCALE GENOMIC DNA]</scope>
    <source>
        <strain evidence="3 4">GIMN1.004</strain>
    </source>
</reference>
<dbReference type="AlphaFoldDB" id="A0A2N7VY82"/>
<gene>
    <name evidence="3" type="ORF">C0Z18_06060</name>
</gene>
<dbReference type="Proteomes" id="UP000235616">
    <property type="component" value="Unassembled WGS sequence"/>
</dbReference>
<organism evidence="3 4">
    <name type="scientific">Trinickia dabaoshanensis</name>
    <dbReference type="NCBI Taxonomy" id="564714"/>
    <lineage>
        <taxon>Bacteria</taxon>
        <taxon>Pseudomonadati</taxon>
        <taxon>Pseudomonadota</taxon>
        <taxon>Betaproteobacteria</taxon>
        <taxon>Burkholderiales</taxon>
        <taxon>Burkholderiaceae</taxon>
        <taxon>Trinickia</taxon>
    </lineage>
</organism>
<evidence type="ECO:0000256" key="1">
    <source>
        <dbReference type="ARBA" id="ARBA00022737"/>
    </source>
</evidence>
<evidence type="ECO:0000313" key="4">
    <source>
        <dbReference type="Proteomes" id="UP000235616"/>
    </source>
</evidence>
<dbReference type="PANTHER" id="PTHR24198:SF165">
    <property type="entry name" value="ANKYRIN REPEAT-CONTAINING PROTEIN-RELATED"/>
    <property type="match status" value="1"/>
</dbReference>
<protein>
    <submittedName>
        <fullName evidence="3">Uncharacterized protein</fullName>
    </submittedName>
</protein>
<sequence length="475" mass="51074">MAIAEMTSARATAHDSAVKEVVAAIDKGNAPRLRQLLSMLPRLLKERTAAGHTLLTHAVSTGNRDAVHVILQVAGLSQALAAQPGTDDDTHFRDIVNLPDAQGRTALAHAALQGDDGIAKLFLGLHAAPVSGVKAPLVDVNLPDLHGLTPLNLALRNMNGKRARGAEQVALAILERDDALPDLAPGGERTPMQLAIERASPSIVKAIALHPNADPNRLDAKGRTPLWQVLEKWADAVNYHGRSSHWESMLNELVANPRVDPQARHPNGRTPLTHIVRLEPQAGALAHPVIVDLHVQWLNSTLTGVLHAARGRDDFDLRAADAHRHNAFGILEGMVRVMPRYRQLLDLLRAEEPRRGVIGALKELDQRCAALGTAKEATPEQKARARSYIGRIDEARAAALNRDLPKAKGIAQEILESVDDDVGFFDDGRSDTAPIRLLDGDHESISRQMMQIVRIAELLEEAAAAGASSSGSAGG</sequence>
<keyword evidence="2" id="KW-0040">ANK repeat</keyword>
<name>A0A2N7VY82_9BURK</name>
<dbReference type="InterPro" id="IPR036770">
    <property type="entry name" value="Ankyrin_rpt-contain_sf"/>
</dbReference>
<dbReference type="EMBL" id="PNYA01000004">
    <property type="protein sequence ID" value="PMS22080.1"/>
    <property type="molecule type" value="Genomic_DNA"/>
</dbReference>
<dbReference type="SMART" id="SM00248">
    <property type="entry name" value="ANK"/>
    <property type="match status" value="4"/>
</dbReference>
<evidence type="ECO:0000313" key="3">
    <source>
        <dbReference type="EMBL" id="PMS22080.1"/>
    </source>
</evidence>
<keyword evidence="4" id="KW-1185">Reference proteome</keyword>